<reference evidence="1 2" key="1">
    <citation type="submission" date="2019-08" db="EMBL/GenBank/DDBJ databases">
        <title>Genome sequencing of Paenibacillus faecis DSM 23593(T).</title>
        <authorList>
            <person name="Kook J.-K."/>
            <person name="Park S.-N."/>
            <person name="Lim Y.K."/>
        </authorList>
    </citation>
    <scope>NUCLEOTIDE SEQUENCE [LARGE SCALE GENOMIC DNA]</scope>
    <source>
        <strain evidence="1 2">DSM 23593</strain>
    </source>
</reference>
<sequence>MSKRQEAFKSDFMDNISIKTKEMLHQSGWNPDTSIDITPTVKFLEAMGYEVFDAVLETLSLFGGREVKFAHPDGSWEAFHFSPEETVGDYYEKEDFAEFEERVKEPLIVVGEAYRGHFILLISKSGKVFGKNGASLYKFGDSIYEALETLCLFRKPEEVP</sequence>
<accession>A0A5D0CLQ6</accession>
<evidence type="ECO:0000313" key="1">
    <source>
        <dbReference type="EMBL" id="TYA10778.1"/>
    </source>
</evidence>
<keyword evidence="2" id="KW-1185">Reference proteome</keyword>
<dbReference type="Proteomes" id="UP000325218">
    <property type="component" value="Unassembled WGS sequence"/>
</dbReference>
<dbReference type="EMBL" id="VSDO01000005">
    <property type="protein sequence ID" value="TYA10778.1"/>
    <property type="molecule type" value="Genomic_DNA"/>
</dbReference>
<dbReference type="RefSeq" id="WP_148456764.1">
    <property type="nucleotide sequence ID" value="NZ_VSDO01000005.1"/>
</dbReference>
<evidence type="ECO:0008006" key="3">
    <source>
        <dbReference type="Google" id="ProtNLM"/>
    </source>
</evidence>
<dbReference type="InterPro" id="IPR025850">
    <property type="entry name" value="SUKH-3"/>
</dbReference>
<name>A0A5D0CLQ6_9BACL</name>
<evidence type="ECO:0000313" key="2">
    <source>
        <dbReference type="Proteomes" id="UP000325218"/>
    </source>
</evidence>
<dbReference type="OrthoDB" id="1918995at2"/>
<comment type="caution">
    <text evidence="1">The sequence shown here is derived from an EMBL/GenBank/DDBJ whole genome shotgun (WGS) entry which is preliminary data.</text>
</comment>
<dbReference type="Pfam" id="PF14433">
    <property type="entry name" value="SUKH-3"/>
    <property type="match status" value="1"/>
</dbReference>
<gene>
    <name evidence="1" type="ORF">FRY98_23655</name>
</gene>
<proteinExistence type="predicted"/>
<dbReference type="AlphaFoldDB" id="A0A5D0CLQ6"/>
<organism evidence="1 2">
    <name type="scientific">Paenibacillus faecis</name>
    <dbReference type="NCBI Taxonomy" id="862114"/>
    <lineage>
        <taxon>Bacteria</taxon>
        <taxon>Bacillati</taxon>
        <taxon>Bacillota</taxon>
        <taxon>Bacilli</taxon>
        <taxon>Bacillales</taxon>
        <taxon>Paenibacillaceae</taxon>
        <taxon>Paenibacillus</taxon>
    </lineage>
</organism>
<protein>
    <recommendedName>
        <fullName evidence="3">SUKH-3 domain-containing protein</fullName>
    </recommendedName>
</protein>